<protein>
    <submittedName>
        <fullName evidence="1">Acetylajmalan esterase-like protein</fullName>
    </submittedName>
</protein>
<dbReference type="Proteomes" id="UP000187203">
    <property type="component" value="Unassembled WGS sequence"/>
</dbReference>
<dbReference type="EMBL" id="AWUE01017642">
    <property type="protein sequence ID" value="OMO85992.1"/>
    <property type="molecule type" value="Genomic_DNA"/>
</dbReference>
<evidence type="ECO:0000313" key="2">
    <source>
        <dbReference type="Proteomes" id="UP000187203"/>
    </source>
</evidence>
<organism evidence="1 2">
    <name type="scientific">Corchorus olitorius</name>
    <dbReference type="NCBI Taxonomy" id="93759"/>
    <lineage>
        <taxon>Eukaryota</taxon>
        <taxon>Viridiplantae</taxon>
        <taxon>Streptophyta</taxon>
        <taxon>Embryophyta</taxon>
        <taxon>Tracheophyta</taxon>
        <taxon>Spermatophyta</taxon>
        <taxon>Magnoliopsida</taxon>
        <taxon>eudicotyledons</taxon>
        <taxon>Gunneridae</taxon>
        <taxon>Pentapetalae</taxon>
        <taxon>rosids</taxon>
        <taxon>malvids</taxon>
        <taxon>Malvales</taxon>
        <taxon>Malvaceae</taxon>
        <taxon>Grewioideae</taxon>
        <taxon>Apeibeae</taxon>
        <taxon>Corchorus</taxon>
    </lineage>
</organism>
<comment type="caution">
    <text evidence="1">The sequence shown here is derived from an EMBL/GenBank/DDBJ whole genome shotgun (WGS) entry which is preliminary data.</text>
</comment>
<name>A0A1R3ITU0_9ROSI</name>
<dbReference type="AlphaFoldDB" id="A0A1R3ITU0"/>
<reference evidence="2" key="1">
    <citation type="submission" date="2013-09" db="EMBL/GenBank/DDBJ databases">
        <title>Corchorus olitorius genome sequencing.</title>
        <authorList>
            <person name="Alam M."/>
            <person name="Haque M.S."/>
            <person name="Islam M.S."/>
            <person name="Emdad E.M."/>
            <person name="Islam M.M."/>
            <person name="Ahmed B."/>
            <person name="Halim A."/>
            <person name="Hossen Q.M.M."/>
            <person name="Hossain M.Z."/>
            <person name="Ahmed R."/>
            <person name="Khan M.M."/>
            <person name="Islam R."/>
            <person name="Rashid M.M."/>
            <person name="Khan S.A."/>
            <person name="Rahman M.S."/>
            <person name="Alam M."/>
            <person name="Yahiya A.S."/>
            <person name="Khan M.S."/>
            <person name="Azam M.S."/>
            <person name="Haque T."/>
            <person name="Lashkar M.Z.H."/>
            <person name="Akhand A.I."/>
            <person name="Morshed G."/>
            <person name="Roy S."/>
            <person name="Uddin K.S."/>
            <person name="Rabeya T."/>
            <person name="Hossain A.S."/>
            <person name="Chowdhury A."/>
            <person name="Snigdha A.R."/>
            <person name="Mortoza M.S."/>
            <person name="Matin S.A."/>
            <person name="Hoque S.M.E."/>
            <person name="Islam M.K."/>
            <person name="Roy D.K."/>
            <person name="Haider R."/>
            <person name="Moosa M.M."/>
            <person name="Elias S.M."/>
            <person name="Hasan A.M."/>
            <person name="Jahan S."/>
            <person name="Shafiuddin M."/>
            <person name="Mahmood N."/>
            <person name="Shommy N.S."/>
        </authorList>
    </citation>
    <scope>NUCLEOTIDE SEQUENCE [LARGE SCALE GENOMIC DNA]</scope>
    <source>
        <strain evidence="2">cv. O-4</strain>
    </source>
</reference>
<gene>
    <name evidence="1" type="ORF">COLO4_21348</name>
</gene>
<dbReference type="STRING" id="93759.A0A1R3ITU0"/>
<accession>A0A1R3ITU0</accession>
<keyword evidence="2" id="KW-1185">Reference proteome</keyword>
<evidence type="ECO:0000313" key="1">
    <source>
        <dbReference type="EMBL" id="OMO85992.1"/>
    </source>
</evidence>
<proteinExistence type="predicted"/>
<sequence length="62" mass="6847">MSAKFPVLEAYLNRDGSFDRGVNFAVSATTALFTGDPGTKSLSEQLEWMFSYFNRTCGLDKG</sequence>